<dbReference type="SUPFAM" id="SSF158472">
    <property type="entry name" value="HAMP domain-like"/>
    <property type="match status" value="1"/>
</dbReference>
<evidence type="ECO:0000256" key="3">
    <source>
        <dbReference type="ARBA" id="ARBA00012438"/>
    </source>
</evidence>
<keyword evidence="4 17" id="KW-0597">Phosphoprotein</keyword>
<dbReference type="InterPro" id="IPR003594">
    <property type="entry name" value="HATPase_dom"/>
</dbReference>
<evidence type="ECO:0000256" key="2">
    <source>
        <dbReference type="ARBA" id="ARBA00004370"/>
    </source>
</evidence>
<evidence type="ECO:0000256" key="7">
    <source>
        <dbReference type="ARBA" id="ARBA00022729"/>
    </source>
</evidence>
<evidence type="ECO:0000259" key="21">
    <source>
        <dbReference type="PROSITE" id="PS50110"/>
    </source>
</evidence>
<comment type="function">
    <text evidence="15">Member of the two-component regulatory system BvgS/BvgA. Phosphorylates BvgA via a four-step phosphorelay in response to environmental signals.</text>
</comment>
<protein>
    <recommendedName>
        <fullName evidence="16">Virulence sensor protein BvgS</fullName>
        <ecNumber evidence="3">2.7.13.3</ecNumber>
    </recommendedName>
</protein>
<dbReference type="PANTHER" id="PTHR43047">
    <property type="entry name" value="TWO-COMPONENT HISTIDINE PROTEIN KINASE"/>
    <property type="match status" value="1"/>
</dbReference>
<proteinExistence type="predicted"/>
<keyword evidence="14 19" id="KW-0472">Membrane</keyword>
<evidence type="ECO:0000256" key="8">
    <source>
        <dbReference type="ARBA" id="ARBA00022741"/>
    </source>
</evidence>
<dbReference type="SMART" id="SM00304">
    <property type="entry name" value="HAMP"/>
    <property type="match status" value="1"/>
</dbReference>
<evidence type="ECO:0000256" key="9">
    <source>
        <dbReference type="ARBA" id="ARBA00022777"/>
    </source>
</evidence>
<evidence type="ECO:0000256" key="18">
    <source>
        <dbReference type="SAM" id="Coils"/>
    </source>
</evidence>
<evidence type="ECO:0000256" key="17">
    <source>
        <dbReference type="PROSITE-ProRule" id="PRU00169"/>
    </source>
</evidence>
<evidence type="ECO:0000256" key="12">
    <source>
        <dbReference type="ARBA" id="ARBA00023012"/>
    </source>
</evidence>
<organism evidence="23 24">
    <name type="scientific">Massilia violaceinigra</name>
    <dbReference type="NCBI Taxonomy" id="2045208"/>
    <lineage>
        <taxon>Bacteria</taxon>
        <taxon>Pseudomonadati</taxon>
        <taxon>Pseudomonadota</taxon>
        <taxon>Betaproteobacteria</taxon>
        <taxon>Burkholderiales</taxon>
        <taxon>Oxalobacteraceae</taxon>
        <taxon>Telluria group</taxon>
        <taxon>Massilia</taxon>
    </lineage>
</organism>
<dbReference type="SMART" id="SM00388">
    <property type="entry name" value="HisKA"/>
    <property type="match status" value="1"/>
</dbReference>
<comment type="subcellular location">
    <subcellularLocation>
        <location evidence="2">Membrane</location>
    </subcellularLocation>
</comment>
<dbReference type="RefSeq" id="WP_099878925.1">
    <property type="nucleotide sequence ID" value="NZ_CP024608.1"/>
</dbReference>
<sequence length="725" mass="79877">MKLRFAIVLAVAVGLLIPASINVYSNRNREEAMMHRWEFEHRHVTDILALGMQEPLWNVNADSGRPLLASLFLDERIVSIRVRDSRTGDFLAKEDPARRRGRSAHVIRPVARDGVVIGNVDLEMAGGLIDAEIADERRHFALTVGGAFLLSMVMIVALLQRRLLGPIKRLMHESARLAAGDFSHPFVWRRDDELGALGRSVEHTRQALHAYFIEIEAKNIALQAEIEYHTRAELELQRHREHLEELVRDRTAQLQIAKEQAEFANRAKSTFLASMTHELRTPLNAILGYAQILKRNKALDERQAAGLNTIAQSGEHLLMLITDLLDLAKIESGKFELMPATVDLAAFIAGVKRIIQVRAEQKGLVFEVSAPEHLPLVRLDEKRVLQILLNLLGNAVKFTDRGQVSLRVTSDGLAGANGCVPLCFEVSDSGVGMSADQLESIFQPFEQVGDAQRRLGGTGLGLAISRQLARMMGSEIEVASDAGMGSRFWFTLSAEPAAATMAPPTAERDVIGYLGQRKSILIVDDIAANREMLRDLLTSMGFDIELACNGQVALDSVRERAPHAILMDIVMPVMDGLEATRRIRRLPGAAALPIIAISASVTEEDQDNCLVAGADAFMTKPVHQNGLLETLGRLLGVALCYEEQAAATDSAANATELTPPPRAQLEQLSRLAGEGDMRAIRELADEIENADPRHVAFARMLRQLAKEYQSKALVELALRYVDPTP</sequence>
<evidence type="ECO:0000256" key="19">
    <source>
        <dbReference type="SAM" id="Phobius"/>
    </source>
</evidence>
<dbReference type="Gene3D" id="1.10.287.130">
    <property type="match status" value="1"/>
</dbReference>
<dbReference type="PROSITE" id="PS50110">
    <property type="entry name" value="RESPONSE_REGULATORY"/>
    <property type="match status" value="1"/>
</dbReference>
<dbReference type="GO" id="GO:0016020">
    <property type="term" value="C:membrane"/>
    <property type="evidence" value="ECO:0007669"/>
    <property type="project" value="UniProtKB-SubCell"/>
</dbReference>
<feature type="domain" description="Response regulatory" evidence="21">
    <location>
        <begin position="519"/>
        <end position="635"/>
    </location>
</feature>
<keyword evidence="8" id="KW-0547">Nucleotide-binding</keyword>
<feature type="transmembrane region" description="Helical" evidence="19">
    <location>
        <begin position="140"/>
        <end position="159"/>
    </location>
</feature>
<dbReference type="InterPro" id="IPR036890">
    <property type="entry name" value="HATPase_C_sf"/>
</dbReference>
<evidence type="ECO:0000256" key="13">
    <source>
        <dbReference type="ARBA" id="ARBA00023026"/>
    </source>
</evidence>
<evidence type="ECO:0000256" key="4">
    <source>
        <dbReference type="ARBA" id="ARBA00022553"/>
    </source>
</evidence>
<dbReference type="InterPro" id="IPR005467">
    <property type="entry name" value="His_kinase_dom"/>
</dbReference>
<dbReference type="Proteomes" id="UP000229897">
    <property type="component" value="Chromosome"/>
</dbReference>
<keyword evidence="7" id="KW-0732">Signal</keyword>
<dbReference type="Pfam" id="PF00072">
    <property type="entry name" value="Response_reg"/>
    <property type="match status" value="1"/>
</dbReference>
<keyword evidence="24" id="KW-1185">Reference proteome</keyword>
<dbReference type="FunFam" id="1.10.287.130:FF:000004">
    <property type="entry name" value="Ethylene receptor 1"/>
    <property type="match status" value="1"/>
</dbReference>
<accession>A0A2D2DQ42</accession>
<dbReference type="SUPFAM" id="SSF55874">
    <property type="entry name" value="ATPase domain of HSP90 chaperone/DNA topoisomerase II/histidine kinase"/>
    <property type="match status" value="1"/>
</dbReference>
<keyword evidence="6 19" id="KW-0812">Transmembrane</keyword>
<dbReference type="SUPFAM" id="SSF47384">
    <property type="entry name" value="Homodimeric domain of signal transducing histidine kinase"/>
    <property type="match status" value="1"/>
</dbReference>
<evidence type="ECO:0000256" key="11">
    <source>
        <dbReference type="ARBA" id="ARBA00022989"/>
    </source>
</evidence>
<dbReference type="InterPro" id="IPR036097">
    <property type="entry name" value="HisK_dim/P_sf"/>
</dbReference>
<keyword evidence="13" id="KW-0843">Virulence</keyword>
<dbReference type="PROSITE" id="PS50109">
    <property type="entry name" value="HIS_KIN"/>
    <property type="match status" value="1"/>
</dbReference>
<dbReference type="SUPFAM" id="SSF52172">
    <property type="entry name" value="CheY-like"/>
    <property type="match status" value="1"/>
</dbReference>
<gene>
    <name evidence="23" type="ORF">CR152_23125</name>
</gene>
<dbReference type="CDD" id="cd16922">
    <property type="entry name" value="HATPase_EvgS-ArcB-TorS-like"/>
    <property type="match status" value="1"/>
</dbReference>
<name>A0A2D2DQ42_9BURK</name>
<feature type="domain" description="HAMP" evidence="22">
    <location>
        <begin position="161"/>
        <end position="213"/>
    </location>
</feature>
<dbReference type="Pfam" id="PF00512">
    <property type="entry name" value="HisKA"/>
    <property type="match status" value="1"/>
</dbReference>
<dbReference type="InterPro" id="IPR003661">
    <property type="entry name" value="HisK_dim/P_dom"/>
</dbReference>
<evidence type="ECO:0000256" key="6">
    <source>
        <dbReference type="ARBA" id="ARBA00022692"/>
    </source>
</evidence>
<dbReference type="EC" id="2.7.13.3" evidence="3"/>
<dbReference type="InterPro" id="IPR011006">
    <property type="entry name" value="CheY-like_superfamily"/>
</dbReference>
<dbReference type="InterPro" id="IPR003660">
    <property type="entry name" value="HAMP_dom"/>
</dbReference>
<feature type="domain" description="Histidine kinase" evidence="20">
    <location>
        <begin position="274"/>
        <end position="496"/>
    </location>
</feature>
<evidence type="ECO:0000256" key="1">
    <source>
        <dbReference type="ARBA" id="ARBA00000085"/>
    </source>
</evidence>
<keyword evidence="5" id="KW-0808">Transferase</keyword>
<dbReference type="PROSITE" id="PS50885">
    <property type="entry name" value="HAMP"/>
    <property type="match status" value="1"/>
</dbReference>
<evidence type="ECO:0000256" key="15">
    <source>
        <dbReference type="ARBA" id="ARBA00058004"/>
    </source>
</evidence>
<keyword evidence="11 19" id="KW-1133">Transmembrane helix</keyword>
<comment type="catalytic activity">
    <reaction evidence="1">
        <text>ATP + protein L-histidine = ADP + protein N-phospho-L-histidine.</text>
        <dbReference type="EC" id="2.7.13.3"/>
    </reaction>
</comment>
<dbReference type="Pfam" id="PF00672">
    <property type="entry name" value="HAMP"/>
    <property type="match status" value="1"/>
</dbReference>
<evidence type="ECO:0000259" key="20">
    <source>
        <dbReference type="PROSITE" id="PS50109"/>
    </source>
</evidence>
<dbReference type="CDD" id="cd06225">
    <property type="entry name" value="HAMP"/>
    <property type="match status" value="1"/>
</dbReference>
<dbReference type="InterPro" id="IPR004358">
    <property type="entry name" value="Sig_transdc_His_kin-like_C"/>
</dbReference>
<feature type="modified residue" description="4-aspartylphosphate" evidence="17">
    <location>
        <position position="568"/>
    </location>
</feature>
<feature type="coiled-coil region" evidence="18">
    <location>
        <begin position="229"/>
        <end position="260"/>
    </location>
</feature>
<dbReference type="InterPro" id="IPR001789">
    <property type="entry name" value="Sig_transdc_resp-reg_receiver"/>
</dbReference>
<keyword evidence="12" id="KW-0902">Two-component regulatory system</keyword>
<keyword evidence="18" id="KW-0175">Coiled coil</keyword>
<dbReference type="FunFam" id="3.30.565.10:FF:000010">
    <property type="entry name" value="Sensor histidine kinase RcsC"/>
    <property type="match status" value="1"/>
</dbReference>
<dbReference type="Pfam" id="PF02518">
    <property type="entry name" value="HATPase_c"/>
    <property type="match status" value="1"/>
</dbReference>
<evidence type="ECO:0000256" key="10">
    <source>
        <dbReference type="ARBA" id="ARBA00022840"/>
    </source>
</evidence>
<keyword evidence="10" id="KW-0067">ATP-binding</keyword>
<dbReference type="GO" id="GO:0000155">
    <property type="term" value="F:phosphorelay sensor kinase activity"/>
    <property type="evidence" value="ECO:0007669"/>
    <property type="project" value="InterPro"/>
</dbReference>
<dbReference type="Gene3D" id="3.30.565.10">
    <property type="entry name" value="Histidine kinase-like ATPase, C-terminal domain"/>
    <property type="match status" value="1"/>
</dbReference>
<evidence type="ECO:0000313" key="24">
    <source>
        <dbReference type="Proteomes" id="UP000229897"/>
    </source>
</evidence>
<dbReference type="Gene3D" id="3.40.50.2300">
    <property type="match status" value="1"/>
</dbReference>
<dbReference type="SMART" id="SM00448">
    <property type="entry name" value="REC"/>
    <property type="match status" value="1"/>
</dbReference>
<dbReference type="CDD" id="cd00082">
    <property type="entry name" value="HisKA"/>
    <property type="match status" value="1"/>
</dbReference>
<dbReference type="PANTHER" id="PTHR43047:SF64">
    <property type="entry name" value="HISTIDINE KINASE CONTAINING CHEY-HOMOLOGOUS RECEIVER DOMAIN AND PAS DOMAIN-RELATED"/>
    <property type="match status" value="1"/>
</dbReference>
<evidence type="ECO:0000256" key="16">
    <source>
        <dbReference type="ARBA" id="ARBA00070152"/>
    </source>
</evidence>
<dbReference type="GO" id="GO:0005524">
    <property type="term" value="F:ATP binding"/>
    <property type="evidence" value="ECO:0007669"/>
    <property type="project" value="UniProtKB-KW"/>
</dbReference>
<dbReference type="KEGG" id="mass:CR152_23125"/>
<dbReference type="PRINTS" id="PR00344">
    <property type="entry name" value="BCTRLSENSOR"/>
</dbReference>
<dbReference type="CDD" id="cd17546">
    <property type="entry name" value="REC_hyHK_CKI1_RcsC-like"/>
    <property type="match status" value="1"/>
</dbReference>
<evidence type="ECO:0000256" key="14">
    <source>
        <dbReference type="ARBA" id="ARBA00023136"/>
    </source>
</evidence>
<evidence type="ECO:0000256" key="5">
    <source>
        <dbReference type="ARBA" id="ARBA00022679"/>
    </source>
</evidence>
<evidence type="ECO:0000259" key="22">
    <source>
        <dbReference type="PROSITE" id="PS50885"/>
    </source>
</evidence>
<dbReference type="SMART" id="SM00387">
    <property type="entry name" value="HATPase_c"/>
    <property type="match status" value="1"/>
</dbReference>
<evidence type="ECO:0000313" key="23">
    <source>
        <dbReference type="EMBL" id="ATQ77081.1"/>
    </source>
</evidence>
<reference evidence="23" key="1">
    <citation type="submission" date="2017-10" db="EMBL/GenBank/DDBJ databases">
        <title>Massilia psychrophilum sp. nov., a novel purple-pigmented bacterium isolated from Tianshan glacier, Xinjiang Municipality, China.</title>
        <authorList>
            <person name="Wang H."/>
        </authorList>
    </citation>
    <scope>NUCLEOTIDE SEQUENCE [LARGE SCALE GENOMIC DNA]</scope>
    <source>
        <strain evidence="23">B2</strain>
    </source>
</reference>
<dbReference type="Gene3D" id="6.10.340.10">
    <property type="match status" value="1"/>
</dbReference>
<dbReference type="EMBL" id="CP024608">
    <property type="protein sequence ID" value="ATQ77081.1"/>
    <property type="molecule type" value="Genomic_DNA"/>
</dbReference>
<dbReference type="AlphaFoldDB" id="A0A2D2DQ42"/>
<keyword evidence="9 23" id="KW-0418">Kinase</keyword>
<dbReference type="OrthoDB" id="8577169at2"/>